<feature type="transmembrane region" description="Helical" evidence="9">
    <location>
        <begin position="262"/>
        <end position="286"/>
    </location>
</feature>
<reference evidence="11" key="1">
    <citation type="submission" date="2021-04" db="EMBL/GenBank/DDBJ databases">
        <authorList>
            <consortium name="Molecular Ecology Group"/>
        </authorList>
    </citation>
    <scope>NUCLEOTIDE SEQUENCE</scope>
</reference>
<dbReference type="Pfam" id="PF12280">
    <property type="entry name" value="BSMAP"/>
    <property type="match status" value="1"/>
</dbReference>
<dbReference type="InterPro" id="IPR022065">
    <property type="entry name" value="Uncharacterised_TMEM59"/>
</dbReference>
<name>A0A8S3ZHL6_9EUPU</name>
<sequence length="335" mass="36666">MVDMGSQTLFYFVLVCALSPASATSLESFISEIDPCEEVCHKTYPLHTYEKSLPGGCCSRGCRLYSILEFLGERDSVGGTLKTCHDNCQEAYPKHAEEMSACLLGCNSQKPFRNNFGQTGFDSKIATDGMLMMPNPFLYMHNIYNGMLSQVKQHVSISWSMFVQDGSGKMVIAKSKPQVFDLDLQGEGQPASLGTSSVMETNIEPAGSVATEMSKHSQLKSATSAQDEFSAAKISPFFGSWDDRNSNDLLTCIARKTGMPRLILTIIMLLSAIALIWLCLSAAVTAPDMRSSQKLSIRSDLDYLQLLPDKGTKGVLPQDVVDARLLPSKLLVEQV</sequence>
<feature type="chain" id="PRO_5035916211" description="Transmembrane protein 59" evidence="10">
    <location>
        <begin position="24"/>
        <end position="335"/>
    </location>
</feature>
<evidence type="ECO:0000256" key="8">
    <source>
        <dbReference type="ARBA" id="ARBA00023180"/>
    </source>
</evidence>
<protein>
    <recommendedName>
        <fullName evidence="13">Transmembrane protein 59</fullName>
    </recommendedName>
</protein>
<evidence type="ECO:0000256" key="5">
    <source>
        <dbReference type="ARBA" id="ARBA00022989"/>
    </source>
</evidence>
<keyword evidence="7 9" id="KW-0472">Membrane</keyword>
<comment type="similarity">
    <text evidence="2">Belongs to the TMEM59 family.</text>
</comment>
<keyword evidence="8" id="KW-0325">Glycoprotein</keyword>
<keyword evidence="5 9" id="KW-1133">Transmembrane helix</keyword>
<evidence type="ECO:0000256" key="6">
    <source>
        <dbReference type="ARBA" id="ARBA00023034"/>
    </source>
</evidence>
<evidence type="ECO:0008006" key="13">
    <source>
        <dbReference type="Google" id="ProtNLM"/>
    </source>
</evidence>
<dbReference type="Proteomes" id="UP000678393">
    <property type="component" value="Unassembled WGS sequence"/>
</dbReference>
<keyword evidence="6" id="KW-0333">Golgi apparatus</keyword>
<evidence type="ECO:0000256" key="9">
    <source>
        <dbReference type="SAM" id="Phobius"/>
    </source>
</evidence>
<dbReference type="PANTHER" id="PTHR28652">
    <property type="entry name" value="TRANSMEMBRANE PROTEIN 59-LIKE PROTEIN"/>
    <property type="match status" value="1"/>
</dbReference>
<dbReference type="EMBL" id="CAJHNH020002757">
    <property type="protein sequence ID" value="CAG5127648.1"/>
    <property type="molecule type" value="Genomic_DNA"/>
</dbReference>
<dbReference type="PANTHER" id="PTHR28652:SF2">
    <property type="entry name" value="TRANSMEMBRANE PROTEIN 59-LIKE PROTEIN"/>
    <property type="match status" value="1"/>
</dbReference>
<dbReference type="AlphaFoldDB" id="A0A8S3ZHL6"/>
<evidence type="ECO:0000256" key="7">
    <source>
        <dbReference type="ARBA" id="ARBA00023136"/>
    </source>
</evidence>
<keyword evidence="12" id="KW-1185">Reference proteome</keyword>
<comment type="subcellular location">
    <subcellularLocation>
        <location evidence="1">Golgi apparatus membrane</location>
        <topology evidence="1">Single-pass type I membrane protein</topology>
    </subcellularLocation>
</comment>
<evidence type="ECO:0000256" key="4">
    <source>
        <dbReference type="ARBA" id="ARBA00022729"/>
    </source>
</evidence>
<comment type="caution">
    <text evidence="11">The sequence shown here is derived from an EMBL/GenBank/DDBJ whole genome shotgun (WGS) entry which is preliminary data.</text>
</comment>
<evidence type="ECO:0000313" key="11">
    <source>
        <dbReference type="EMBL" id="CAG5127648.1"/>
    </source>
</evidence>
<evidence type="ECO:0000256" key="1">
    <source>
        <dbReference type="ARBA" id="ARBA00004614"/>
    </source>
</evidence>
<keyword evidence="3 9" id="KW-0812">Transmembrane</keyword>
<proteinExistence type="inferred from homology"/>
<evidence type="ECO:0000256" key="2">
    <source>
        <dbReference type="ARBA" id="ARBA00009643"/>
    </source>
</evidence>
<dbReference type="GO" id="GO:0000139">
    <property type="term" value="C:Golgi membrane"/>
    <property type="evidence" value="ECO:0007669"/>
    <property type="project" value="UniProtKB-SubCell"/>
</dbReference>
<gene>
    <name evidence="11" type="ORF">CUNI_LOCUS13206</name>
</gene>
<keyword evidence="4 10" id="KW-0732">Signal</keyword>
<evidence type="ECO:0000313" key="12">
    <source>
        <dbReference type="Proteomes" id="UP000678393"/>
    </source>
</evidence>
<dbReference type="OrthoDB" id="6371519at2759"/>
<feature type="signal peptide" evidence="10">
    <location>
        <begin position="1"/>
        <end position="23"/>
    </location>
</feature>
<accession>A0A8S3ZHL6</accession>
<evidence type="ECO:0000256" key="3">
    <source>
        <dbReference type="ARBA" id="ARBA00022692"/>
    </source>
</evidence>
<organism evidence="11 12">
    <name type="scientific">Candidula unifasciata</name>
    <dbReference type="NCBI Taxonomy" id="100452"/>
    <lineage>
        <taxon>Eukaryota</taxon>
        <taxon>Metazoa</taxon>
        <taxon>Spiralia</taxon>
        <taxon>Lophotrochozoa</taxon>
        <taxon>Mollusca</taxon>
        <taxon>Gastropoda</taxon>
        <taxon>Heterobranchia</taxon>
        <taxon>Euthyneura</taxon>
        <taxon>Panpulmonata</taxon>
        <taxon>Eupulmonata</taxon>
        <taxon>Stylommatophora</taxon>
        <taxon>Helicina</taxon>
        <taxon>Helicoidea</taxon>
        <taxon>Geomitridae</taxon>
        <taxon>Candidula</taxon>
    </lineage>
</organism>
<evidence type="ECO:0000256" key="10">
    <source>
        <dbReference type="SAM" id="SignalP"/>
    </source>
</evidence>